<evidence type="ECO:0000313" key="12">
    <source>
        <dbReference type="Proteomes" id="UP000035642"/>
    </source>
</evidence>
<evidence type="ECO:0000256" key="2">
    <source>
        <dbReference type="ARBA" id="ARBA00004123"/>
    </source>
</evidence>
<dbReference type="GO" id="GO:0046982">
    <property type="term" value="F:protein heterodimerization activity"/>
    <property type="evidence" value="ECO:0007669"/>
    <property type="project" value="InterPro"/>
</dbReference>
<dbReference type="GO" id="GO:0000786">
    <property type="term" value="C:nucleosome"/>
    <property type="evidence" value="ECO:0007669"/>
    <property type="project" value="UniProtKB-KW"/>
</dbReference>
<dbReference type="WBParaSite" id="ACAC_0000257901-mRNA-1">
    <property type="protein sequence ID" value="ACAC_0000257901-mRNA-1"/>
    <property type="gene ID" value="ACAC_0000257901"/>
</dbReference>
<evidence type="ECO:0000256" key="3">
    <source>
        <dbReference type="ARBA" id="ARBA00004286"/>
    </source>
</evidence>
<keyword evidence="6 10" id="KW-0158">Chromosome</keyword>
<comment type="function">
    <text evidence="1 10">Core component of nucleosome. Nucleosomes wrap and compact DNA into chromatin, limiting DNA accessibility to the cellular machineries which require DNA as a template. Histones thereby play a central role in transcription regulation, DNA repair, DNA replication and chromosomal stability. DNA accessibility is regulated via a complex set of post-translational modifications of histones, also called histone code, and nucleosome remodeling.</text>
</comment>
<evidence type="ECO:0000256" key="7">
    <source>
        <dbReference type="ARBA" id="ARBA00023125"/>
    </source>
</evidence>
<keyword evidence="12" id="KW-1185">Reference proteome</keyword>
<reference evidence="12" key="1">
    <citation type="submission" date="2012-09" db="EMBL/GenBank/DDBJ databases">
        <authorList>
            <person name="Martin A.A."/>
        </authorList>
    </citation>
    <scope>NUCLEOTIDE SEQUENCE</scope>
</reference>
<keyword evidence="9 10" id="KW-0544">Nucleosome core</keyword>
<feature type="compositionally biased region" description="Basic residues" evidence="11">
    <location>
        <begin position="1"/>
        <end position="20"/>
    </location>
</feature>
<evidence type="ECO:0000313" key="13">
    <source>
        <dbReference type="WBParaSite" id="ACAC_0000257901-mRNA-1"/>
    </source>
</evidence>
<dbReference type="GO" id="GO:0005634">
    <property type="term" value="C:nucleus"/>
    <property type="evidence" value="ECO:0007669"/>
    <property type="project" value="UniProtKB-SubCell"/>
</dbReference>
<proteinExistence type="inferred from homology"/>
<comment type="subcellular location">
    <subcellularLocation>
        <location evidence="3">Chromosome</location>
    </subcellularLocation>
    <subcellularLocation>
        <location evidence="2">Nucleus</location>
    </subcellularLocation>
</comment>
<evidence type="ECO:0000256" key="5">
    <source>
        <dbReference type="ARBA" id="ARBA00020836"/>
    </source>
</evidence>
<dbReference type="STRING" id="6313.A0A0K0CY77"/>
<protein>
    <recommendedName>
        <fullName evidence="5 10">Histone H4</fullName>
    </recommendedName>
</protein>
<name>A0A0K0CY77_ANGCA</name>
<dbReference type="GO" id="GO:0003677">
    <property type="term" value="F:DNA binding"/>
    <property type="evidence" value="ECO:0007669"/>
    <property type="project" value="UniProtKB-KW"/>
</dbReference>
<evidence type="ECO:0000256" key="4">
    <source>
        <dbReference type="ARBA" id="ARBA00006564"/>
    </source>
</evidence>
<dbReference type="InterPro" id="IPR009072">
    <property type="entry name" value="Histone-fold"/>
</dbReference>
<reference evidence="13" key="2">
    <citation type="submission" date="2017-02" db="UniProtKB">
        <authorList>
            <consortium name="WormBaseParasite"/>
        </authorList>
    </citation>
    <scope>IDENTIFICATION</scope>
</reference>
<evidence type="ECO:0000256" key="6">
    <source>
        <dbReference type="ARBA" id="ARBA00022454"/>
    </source>
</evidence>
<dbReference type="SUPFAM" id="SSF47113">
    <property type="entry name" value="Histone-fold"/>
    <property type="match status" value="1"/>
</dbReference>
<accession>A0A0K0CY77</accession>
<dbReference type="InterPro" id="IPR001951">
    <property type="entry name" value="Histone_H4"/>
</dbReference>
<comment type="similarity">
    <text evidence="4 10">Belongs to the histone H4 family.</text>
</comment>
<evidence type="ECO:0000256" key="1">
    <source>
        <dbReference type="ARBA" id="ARBA00002001"/>
    </source>
</evidence>
<keyword evidence="8 10" id="KW-0539">Nucleus</keyword>
<dbReference type="GO" id="GO:0030527">
    <property type="term" value="F:structural constituent of chromatin"/>
    <property type="evidence" value="ECO:0007669"/>
    <property type="project" value="InterPro"/>
</dbReference>
<dbReference type="PANTHER" id="PTHR10484">
    <property type="entry name" value="HISTONE H4"/>
    <property type="match status" value="1"/>
</dbReference>
<evidence type="ECO:0000256" key="8">
    <source>
        <dbReference type="ARBA" id="ARBA00023242"/>
    </source>
</evidence>
<dbReference type="PRINTS" id="PR00623">
    <property type="entry name" value="HISTONEH4"/>
</dbReference>
<evidence type="ECO:0000256" key="11">
    <source>
        <dbReference type="SAM" id="MobiDB-lite"/>
    </source>
</evidence>
<comment type="subunit">
    <text evidence="10">The nucleosome is a histone octamer containing two molecules each of H2A, H2B, H3 and H4 assembled in one H3-H4 heterotetramer and two H2A-H2B heterodimers. The octamer wraps approximately 147 bp of DNA.</text>
</comment>
<dbReference type="SMART" id="SM00417">
    <property type="entry name" value="H4"/>
    <property type="match status" value="1"/>
</dbReference>
<dbReference type="CDD" id="cd22912">
    <property type="entry name" value="HFD_H4"/>
    <property type="match status" value="1"/>
</dbReference>
<organism evidence="12 13">
    <name type="scientific">Angiostrongylus cantonensis</name>
    <name type="common">Rat lungworm</name>
    <dbReference type="NCBI Taxonomy" id="6313"/>
    <lineage>
        <taxon>Eukaryota</taxon>
        <taxon>Metazoa</taxon>
        <taxon>Ecdysozoa</taxon>
        <taxon>Nematoda</taxon>
        <taxon>Chromadorea</taxon>
        <taxon>Rhabditida</taxon>
        <taxon>Rhabditina</taxon>
        <taxon>Rhabditomorpha</taxon>
        <taxon>Strongyloidea</taxon>
        <taxon>Metastrongylidae</taxon>
        <taxon>Angiostrongylus</taxon>
    </lineage>
</organism>
<keyword evidence="7 10" id="KW-0238">DNA-binding</keyword>
<dbReference type="AlphaFoldDB" id="A0A0K0CY77"/>
<sequence length="89" mass="10268">MSGPAKRGKKLGKGRAKRHRKELEKNIQGITTPTIRRLARRGEVRLFYGETHGVLKIFLEMVTRDAVTYYERAKRKAVRAMDVVCALKR</sequence>
<dbReference type="Proteomes" id="UP000035642">
    <property type="component" value="Unassembled WGS sequence"/>
</dbReference>
<feature type="region of interest" description="Disordered" evidence="11">
    <location>
        <begin position="1"/>
        <end position="27"/>
    </location>
</feature>
<evidence type="ECO:0000256" key="9">
    <source>
        <dbReference type="ARBA" id="ARBA00023269"/>
    </source>
</evidence>
<dbReference type="Gene3D" id="1.10.20.10">
    <property type="entry name" value="Histone, subunit A"/>
    <property type="match status" value="1"/>
</dbReference>
<evidence type="ECO:0000256" key="10">
    <source>
        <dbReference type="RuleBase" id="RU000528"/>
    </source>
</evidence>